<comment type="caution">
    <text evidence="11">The sequence shown here is derived from an EMBL/GenBank/DDBJ whole genome shotgun (WGS) entry which is preliminary data.</text>
</comment>
<keyword evidence="3" id="KW-0813">Transport</keyword>
<dbReference type="Proteomes" id="UP001597068">
    <property type="component" value="Unassembled WGS sequence"/>
</dbReference>
<dbReference type="SMART" id="SM01323">
    <property type="entry name" value="YajC"/>
    <property type="match status" value="1"/>
</dbReference>
<gene>
    <name evidence="11" type="primary">yajC</name>
    <name evidence="11" type="ORF">ACFQ04_18725</name>
</gene>
<dbReference type="NCBIfam" id="TIGR00739">
    <property type="entry name" value="yajC"/>
    <property type="match status" value="1"/>
</dbReference>
<keyword evidence="5" id="KW-0812">Transmembrane</keyword>
<name>A0ABW3GBH5_9NOCA</name>
<evidence type="ECO:0000313" key="12">
    <source>
        <dbReference type="Proteomes" id="UP001597068"/>
    </source>
</evidence>
<dbReference type="EMBL" id="JBHTIL010000006">
    <property type="protein sequence ID" value="MFD0927782.1"/>
    <property type="molecule type" value="Genomic_DNA"/>
</dbReference>
<evidence type="ECO:0000256" key="1">
    <source>
        <dbReference type="ARBA" id="ARBA00004162"/>
    </source>
</evidence>
<evidence type="ECO:0000256" key="4">
    <source>
        <dbReference type="ARBA" id="ARBA00022475"/>
    </source>
</evidence>
<evidence type="ECO:0000256" key="8">
    <source>
        <dbReference type="ARBA" id="ARBA00023010"/>
    </source>
</evidence>
<protein>
    <submittedName>
        <fullName evidence="11">Preprotein translocase subunit YajC</fullName>
    </submittedName>
</protein>
<comment type="subcellular location">
    <subcellularLocation>
        <location evidence="1">Cell membrane</location>
        <topology evidence="1">Single-pass membrane protein</topology>
    </subcellularLocation>
</comment>
<evidence type="ECO:0000256" key="10">
    <source>
        <dbReference type="SAM" id="MobiDB-lite"/>
    </source>
</evidence>
<keyword evidence="6" id="KW-0653">Protein transport</keyword>
<feature type="region of interest" description="Disordered" evidence="10">
    <location>
        <begin position="87"/>
        <end position="128"/>
    </location>
</feature>
<evidence type="ECO:0000256" key="5">
    <source>
        <dbReference type="ARBA" id="ARBA00022692"/>
    </source>
</evidence>
<evidence type="ECO:0000256" key="2">
    <source>
        <dbReference type="ARBA" id="ARBA00006742"/>
    </source>
</evidence>
<keyword evidence="7" id="KW-1133">Transmembrane helix</keyword>
<dbReference type="InterPro" id="IPR003849">
    <property type="entry name" value="Preprotein_translocase_YajC"/>
</dbReference>
<evidence type="ECO:0000256" key="3">
    <source>
        <dbReference type="ARBA" id="ARBA00022448"/>
    </source>
</evidence>
<accession>A0ABW3GBH5</accession>
<feature type="compositionally biased region" description="Basic and acidic residues" evidence="10">
    <location>
        <begin position="113"/>
        <end position="128"/>
    </location>
</feature>
<keyword evidence="4" id="KW-1003">Cell membrane</keyword>
<dbReference type="PANTHER" id="PTHR33909:SF1">
    <property type="entry name" value="SEC TRANSLOCON ACCESSORY COMPLEX SUBUNIT YAJC"/>
    <property type="match status" value="1"/>
</dbReference>
<sequence>MEILFPVILLILVGFMLLTARRQKKAQAQTQQMQDSLQIGSRVQTTSGVYGTVTGLDDGVVDLELAPGYVTRWNRLAVREVVHADDLSSSFPGAPVAKASDDTEGGGTEGDAVADRRVALEKDSEREV</sequence>
<keyword evidence="9" id="KW-0472">Membrane</keyword>
<dbReference type="RefSeq" id="WP_253648250.1">
    <property type="nucleotide sequence ID" value="NZ_BAAAMO010000001.1"/>
</dbReference>
<dbReference type="Pfam" id="PF02699">
    <property type="entry name" value="YajC"/>
    <property type="match status" value="1"/>
</dbReference>
<evidence type="ECO:0000313" key="11">
    <source>
        <dbReference type="EMBL" id="MFD0927782.1"/>
    </source>
</evidence>
<comment type="similarity">
    <text evidence="2">Belongs to the YajC family.</text>
</comment>
<reference evidence="12" key="1">
    <citation type="journal article" date="2019" name="Int. J. Syst. Evol. Microbiol.">
        <title>The Global Catalogue of Microorganisms (GCM) 10K type strain sequencing project: providing services to taxonomists for standard genome sequencing and annotation.</title>
        <authorList>
            <consortium name="The Broad Institute Genomics Platform"/>
            <consortium name="The Broad Institute Genome Sequencing Center for Infectious Disease"/>
            <person name="Wu L."/>
            <person name="Ma J."/>
        </authorList>
    </citation>
    <scope>NUCLEOTIDE SEQUENCE [LARGE SCALE GENOMIC DNA]</scope>
    <source>
        <strain evidence="12">CCUG 50873</strain>
    </source>
</reference>
<dbReference type="PANTHER" id="PTHR33909">
    <property type="entry name" value="SEC TRANSLOCON ACCESSORY COMPLEX SUBUNIT YAJC"/>
    <property type="match status" value="1"/>
</dbReference>
<keyword evidence="8" id="KW-0811">Translocation</keyword>
<proteinExistence type="inferred from homology"/>
<evidence type="ECO:0000256" key="6">
    <source>
        <dbReference type="ARBA" id="ARBA00022927"/>
    </source>
</evidence>
<organism evidence="11 12">
    <name type="scientific">Williamsia deligens</name>
    <dbReference type="NCBI Taxonomy" id="321325"/>
    <lineage>
        <taxon>Bacteria</taxon>
        <taxon>Bacillati</taxon>
        <taxon>Actinomycetota</taxon>
        <taxon>Actinomycetes</taxon>
        <taxon>Mycobacteriales</taxon>
        <taxon>Nocardiaceae</taxon>
        <taxon>Williamsia</taxon>
    </lineage>
</organism>
<evidence type="ECO:0000256" key="9">
    <source>
        <dbReference type="ARBA" id="ARBA00023136"/>
    </source>
</evidence>
<evidence type="ECO:0000256" key="7">
    <source>
        <dbReference type="ARBA" id="ARBA00022989"/>
    </source>
</evidence>
<keyword evidence="12" id="KW-1185">Reference proteome</keyword>